<sequence>MKLHILSVFYIFALILLLSYKAQAHRYIIDDEEEEGGEISLINDKEVTKMLKELKKYRSQDKQQKQINQLKQLARELQKQVVLLHNKLHECSSEEKERTEQEDTSANKTSIRHRRSIPNSAGTNGGATYIRWGRSTCPQGAELVYNGVGAGSHYTHSGGGSDYLCVPHDPEWGVTTDGFQSNSFLYGVEYEIQANNPFLTHNTPKLTTVHDQSPRCAVCRIPSRSSQVMIPAKMTCPASWTKEYDGYLMSSHNKHQKSQFVCVDKAPEVMDGGDGDQNGALFYIVEAQCGSLPCPSYLSGKEITCVVCSK</sequence>
<feature type="signal peptide" evidence="3">
    <location>
        <begin position="1"/>
        <end position="24"/>
    </location>
</feature>
<dbReference type="PANTHER" id="PTHR24024:SF18">
    <property type="entry name" value="SHORT-CHAIN COLLAGEN C4-LIKE"/>
    <property type="match status" value="1"/>
</dbReference>
<dbReference type="OrthoDB" id="6086925at2759"/>
<reference evidence="5" key="1">
    <citation type="submission" date="2025-08" db="UniProtKB">
        <authorList>
            <consortium name="RefSeq"/>
        </authorList>
    </citation>
    <scope>IDENTIFICATION</scope>
    <source>
        <tissue evidence="5">Gonads</tissue>
    </source>
</reference>
<dbReference type="InterPro" id="IPR051077">
    <property type="entry name" value="Ca-dependent_lectin"/>
</dbReference>
<evidence type="ECO:0000313" key="4">
    <source>
        <dbReference type="Proteomes" id="UP000085678"/>
    </source>
</evidence>
<feature type="region of interest" description="Disordered" evidence="2">
    <location>
        <begin position="92"/>
        <end position="123"/>
    </location>
</feature>
<evidence type="ECO:0000313" key="5">
    <source>
        <dbReference type="RefSeq" id="XP_013400441.1"/>
    </source>
</evidence>
<proteinExistence type="predicted"/>
<evidence type="ECO:0000256" key="2">
    <source>
        <dbReference type="SAM" id="MobiDB-lite"/>
    </source>
</evidence>
<feature type="coiled-coil region" evidence="1">
    <location>
        <begin position="60"/>
        <end position="87"/>
    </location>
</feature>
<dbReference type="RefSeq" id="XP_013400441.1">
    <property type="nucleotide sequence ID" value="XM_013544987.1"/>
</dbReference>
<keyword evidence="4" id="KW-1185">Reference proteome</keyword>
<keyword evidence="1" id="KW-0175">Coiled coil</keyword>
<keyword evidence="3" id="KW-0732">Signal</keyword>
<dbReference type="PANTHER" id="PTHR24024">
    <property type="entry name" value="PULMONARY SURFACTANT-ASSOCIATED PROTEIN A"/>
    <property type="match status" value="1"/>
</dbReference>
<gene>
    <name evidence="5" type="primary">LOC106166430</name>
</gene>
<dbReference type="KEGG" id="lak:106166430"/>
<dbReference type="GO" id="GO:0005615">
    <property type="term" value="C:extracellular space"/>
    <property type="evidence" value="ECO:0007669"/>
    <property type="project" value="TreeGrafter"/>
</dbReference>
<organism evidence="4 5">
    <name type="scientific">Lingula anatina</name>
    <name type="common">Brachiopod</name>
    <name type="synonym">Lingula unguis</name>
    <dbReference type="NCBI Taxonomy" id="7574"/>
    <lineage>
        <taxon>Eukaryota</taxon>
        <taxon>Metazoa</taxon>
        <taxon>Spiralia</taxon>
        <taxon>Lophotrochozoa</taxon>
        <taxon>Brachiopoda</taxon>
        <taxon>Linguliformea</taxon>
        <taxon>Lingulata</taxon>
        <taxon>Lingulida</taxon>
        <taxon>Linguloidea</taxon>
        <taxon>Lingulidae</taxon>
        <taxon>Lingula</taxon>
    </lineage>
</organism>
<dbReference type="AlphaFoldDB" id="A0A1S3IR80"/>
<evidence type="ECO:0000256" key="1">
    <source>
        <dbReference type="SAM" id="Coils"/>
    </source>
</evidence>
<protein>
    <submittedName>
        <fullName evidence="5">Short-chain collagen C4-like</fullName>
    </submittedName>
</protein>
<dbReference type="Proteomes" id="UP000085678">
    <property type="component" value="Unplaced"/>
</dbReference>
<name>A0A1S3IR80_LINAN</name>
<dbReference type="GeneID" id="106166430"/>
<feature type="compositionally biased region" description="Basic and acidic residues" evidence="2">
    <location>
        <begin position="92"/>
        <end position="101"/>
    </location>
</feature>
<dbReference type="InParanoid" id="A0A1S3IR80"/>
<evidence type="ECO:0000256" key="3">
    <source>
        <dbReference type="SAM" id="SignalP"/>
    </source>
</evidence>
<accession>A0A1S3IR80</accession>
<feature type="chain" id="PRO_5010380283" evidence="3">
    <location>
        <begin position="25"/>
        <end position="310"/>
    </location>
</feature>